<sequence>MKKLTGLIIILAALVLGGYYGMGILTEKTIRKNIEVIDQSNGLRAEIKQYNRGLFSSEAQIQWQLHIPEHVADVDGAAQTVPAQDYSMEMPLTIHHGPVIFANNSVRFGLGYAEAVFPFPKQYVDQFNANFTADSTKPQLDLSIFVNYFNQSTLDFNVPTFNLTSKDGGRFNWLGLNATTTMSPGMKKVGGTVVVDGVHLAKGDAQVDLGKVSSDYDLHETDTGLYLGDANFTLPEFNIQVKGQKIFEVSELLFKSKSDIEQHLFNTSFTMTIKSVLANAQNYGPGEINISVRNLDADVLAKINQQANTMQNGTEEQRQQAMIALLPELPKLFNKGAELEISKLNFKLPEGIIDGTLLISLPKDENANPFQLMQKIRGNAKLSVPAATVRELMKQTVAQQMAKQPNAQPSIAKQLGAQPAAQQPGQAAAVQQPAQAAQPSVEQQVDQQLNALKQAGLIVEKGTDYFIEVSLDQGKFTVNGKPFNDSMLKF</sequence>
<feature type="compositionally biased region" description="Polar residues" evidence="1">
    <location>
        <begin position="401"/>
        <end position="411"/>
    </location>
</feature>
<name>A0ABY4YA22_9GAMM</name>
<feature type="compositionally biased region" description="Low complexity" evidence="1">
    <location>
        <begin position="417"/>
        <end position="441"/>
    </location>
</feature>
<evidence type="ECO:0000313" key="2">
    <source>
        <dbReference type="EMBL" id="USQ14371.1"/>
    </source>
</evidence>
<proteinExistence type="predicted"/>
<organism evidence="2 3">
    <name type="scientific">Legionella lytica</name>
    <dbReference type="NCBI Taxonomy" id="96232"/>
    <lineage>
        <taxon>Bacteria</taxon>
        <taxon>Pseudomonadati</taxon>
        <taxon>Pseudomonadota</taxon>
        <taxon>Gammaproteobacteria</taxon>
        <taxon>Legionellales</taxon>
        <taxon>Legionellaceae</taxon>
        <taxon>Legionella</taxon>
    </lineage>
</organism>
<dbReference type="InterPro" id="IPR010352">
    <property type="entry name" value="DUF945"/>
</dbReference>
<reference evidence="2" key="1">
    <citation type="submission" date="2021-03" db="EMBL/GenBank/DDBJ databases">
        <title>Legionella lytica PCM 2298.</title>
        <authorList>
            <person name="Koper P."/>
        </authorList>
    </citation>
    <scope>NUCLEOTIDE SEQUENCE</scope>
    <source>
        <strain evidence="2">PCM 2298</strain>
    </source>
</reference>
<protein>
    <submittedName>
        <fullName evidence="2">YdgA family protein</fullName>
    </submittedName>
</protein>
<dbReference type="EMBL" id="CP071527">
    <property type="protein sequence ID" value="USQ14371.1"/>
    <property type="molecule type" value="Genomic_DNA"/>
</dbReference>
<evidence type="ECO:0000313" key="3">
    <source>
        <dbReference type="Proteomes" id="UP001057474"/>
    </source>
</evidence>
<dbReference type="Pfam" id="PF06097">
    <property type="entry name" value="DUF945"/>
    <property type="match status" value="1"/>
</dbReference>
<gene>
    <name evidence="2" type="ORF">J2N86_03330</name>
</gene>
<evidence type="ECO:0000256" key="1">
    <source>
        <dbReference type="SAM" id="MobiDB-lite"/>
    </source>
</evidence>
<keyword evidence="3" id="KW-1185">Reference proteome</keyword>
<dbReference type="RefSeq" id="WP_252580989.1">
    <property type="nucleotide sequence ID" value="NZ_CP071527.1"/>
</dbReference>
<dbReference type="Proteomes" id="UP001057474">
    <property type="component" value="Chromosome"/>
</dbReference>
<feature type="region of interest" description="Disordered" evidence="1">
    <location>
        <begin position="401"/>
        <end position="441"/>
    </location>
</feature>
<accession>A0ABY4YA22</accession>